<dbReference type="Proteomes" id="UP000305238">
    <property type="component" value="Unassembled WGS sequence"/>
</dbReference>
<name>A0A5S4FZ80_9ACTN</name>
<feature type="non-terminal residue" evidence="7">
    <location>
        <position position="146"/>
    </location>
</feature>
<dbReference type="Pfam" id="PF03777">
    <property type="entry name" value="ChpA-C"/>
    <property type="match status" value="1"/>
</dbReference>
<protein>
    <submittedName>
        <fullName evidence="7">DUF320 domain-containing protein</fullName>
    </submittedName>
</protein>
<keyword evidence="5" id="KW-0812">Transmembrane</keyword>
<keyword evidence="5" id="KW-1133">Transmembrane helix</keyword>
<keyword evidence="1" id="KW-0964">Secreted</keyword>
<gene>
    <name evidence="7" type="ORF">ETD96_41925</name>
</gene>
<dbReference type="AlphaFoldDB" id="A0A5S4FZ80"/>
<keyword evidence="3" id="KW-0034">Amyloid</keyword>
<dbReference type="InterPro" id="IPR005528">
    <property type="entry name" value="ChpA-H"/>
</dbReference>
<evidence type="ECO:0000313" key="7">
    <source>
        <dbReference type="EMBL" id="TMR26043.1"/>
    </source>
</evidence>
<keyword evidence="1" id="KW-0134">Cell wall</keyword>
<evidence type="ECO:0000259" key="6">
    <source>
        <dbReference type="Pfam" id="PF03777"/>
    </source>
</evidence>
<dbReference type="EMBL" id="VCKZ01000590">
    <property type="protein sequence ID" value="TMR26043.1"/>
    <property type="molecule type" value="Genomic_DNA"/>
</dbReference>
<evidence type="ECO:0000256" key="4">
    <source>
        <dbReference type="SAM" id="MobiDB-lite"/>
    </source>
</evidence>
<organism evidence="7 8">
    <name type="scientific">Actinomadura geliboluensis</name>
    <dbReference type="NCBI Taxonomy" id="882440"/>
    <lineage>
        <taxon>Bacteria</taxon>
        <taxon>Bacillati</taxon>
        <taxon>Actinomycetota</taxon>
        <taxon>Actinomycetes</taxon>
        <taxon>Streptosporangiales</taxon>
        <taxon>Thermomonosporaceae</taxon>
        <taxon>Actinomadura</taxon>
    </lineage>
</organism>
<evidence type="ECO:0000313" key="8">
    <source>
        <dbReference type="Proteomes" id="UP000305238"/>
    </source>
</evidence>
<evidence type="ECO:0000256" key="3">
    <source>
        <dbReference type="ARBA" id="ARBA00023087"/>
    </source>
</evidence>
<evidence type="ECO:0000256" key="2">
    <source>
        <dbReference type="ARBA" id="ARBA00022889"/>
    </source>
</evidence>
<evidence type="ECO:0000256" key="1">
    <source>
        <dbReference type="ARBA" id="ARBA00022512"/>
    </source>
</evidence>
<keyword evidence="8" id="KW-1185">Reference proteome</keyword>
<proteinExistence type="predicted"/>
<comment type="caution">
    <text evidence="7">The sequence shown here is derived from an EMBL/GenBank/DDBJ whole genome shotgun (WGS) entry which is preliminary data.</text>
</comment>
<feature type="region of interest" description="Disordered" evidence="4">
    <location>
        <begin position="66"/>
        <end position="89"/>
    </location>
</feature>
<keyword evidence="5" id="KW-0472">Membrane</keyword>
<feature type="transmembrane region" description="Helical" evidence="5">
    <location>
        <begin position="42"/>
        <end position="63"/>
    </location>
</feature>
<reference evidence="7 8" key="1">
    <citation type="submission" date="2019-05" db="EMBL/GenBank/DDBJ databases">
        <title>Draft genome sequence of Actinomadura geliboluensis A8036.</title>
        <authorList>
            <person name="Saricaoglu S."/>
            <person name="Isik K."/>
        </authorList>
    </citation>
    <scope>NUCLEOTIDE SEQUENCE [LARGE SCALE GENOMIC DNA]</scope>
    <source>
        <strain evidence="7 8">A8036</strain>
    </source>
</reference>
<dbReference type="OrthoDB" id="3544424at2"/>
<accession>A0A5S4FZ80</accession>
<dbReference type="GO" id="GO:0007155">
    <property type="term" value="P:cell adhesion"/>
    <property type="evidence" value="ECO:0007669"/>
    <property type="project" value="UniProtKB-KW"/>
</dbReference>
<evidence type="ECO:0000256" key="5">
    <source>
        <dbReference type="SAM" id="Phobius"/>
    </source>
</evidence>
<keyword evidence="2" id="KW-0130">Cell adhesion</keyword>
<sequence>MSDGRARPPPGCAAPAGRAAITTDATDRSNSMRMRARNTSRAALVAAGAVAIGAAFGSGAAIAGTTTPGGGPAAASQAPAERAAGARYGGGGDMQTSGILSIGGGNQVFAPITLPLDICGNSIAIAGLSRAQCKGGAGVSDSYTHL</sequence>
<feature type="compositionally biased region" description="Low complexity" evidence="4">
    <location>
        <begin position="73"/>
        <end position="86"/>
    </location>
</feature>
<feature type="domain" description="Chaplin" evidence="6">
    <location>
        <begin position="90"/>
        <end position="129"/>
    </location>
</feature>